<evidence type="ECO:0000313" key="1">
    <source>
        <dbReference type="EMBL" id="THU37971.1"/>
    </source>
</evidence>
<proteinExistence type="predicted"/>
<protein>
    <recommendedName>
        <fullName evidence="3">DUF3127 domain-containing protein</fullName>
    </recommendedName>
</protein>
<name>A0A4S8HSJ9_9BACT</name>
<keyword evidence="2" id="KW-1185">Reference proteome</keyword>
<dbReference type="EMBL" id="STFF01000004">
    <property type="protein sequence ID" value="THU37971.1"/>
    <property type="molecule type" value="Genomic_DNA"/>
</dbReference>
<gene>
    <name evidence="1" type="ORF">FAM09_14885</name>
</gene>
<dbReference type="RefSeq" id="WP_136577927.1">
    <property type="nucleotide sequence ID" value="NZ_STFF01000004.1"/>
</dbReference>
<comment type="caution">
    <text evidence="1">The sequence shown here is derived from an EMBL/GenBank/DDBJ whole genome shotgun (WGS) entry which is preliminary data.</text>
</comment>
<evidence type="ECO:0008006" key="3">
    <source>
        <dbReference type="Google" id="ProtNLM"/>
    </source>
</evidence>
<organism evidence="1 2">
    <name type="scientific">Niastella caeni</name>
    <dbReference type="NCBI Taxonomy" id="2569763"/>
    <lineage>
        <taxon>Bacteria</taxon>
        <taxon>Pseudomonadati</taxon>
        <taxon>Bacteroidota</taxon>
        <taxon>Chitinophagia</taxon>
        <taxon>Chitinophagales</taxon>
        <taxon>Chitinophagaceae</taxon>
        <taxon>Niastella</taxon>
    </lineage>
</organism>
<sequence length="77" mass="8855">MTTIDIKQATKDGIYLNGYVVNISYDKLMKLNGKRVRISGKVTIVKGLKHYNDGEIRQGRQEDTKHILRPKIKIIDN</sequence>
<reference evidence="1 2" key="1">
    <citation type="submission" date="2019-04" db="EMBL/GenBank/DDBJ databases">
        <title>Niastella caeni sp. nov., isolated from activated sludge.</title>
        <authorList>
            <person name="Sheng M."/>
        </authorList>
    </citation>
    <scope>NUCLEOTIDE SEQUENCE [LARGE SCALE GENOMIC DNA]</scope>
    <source>
        <strain evidence="1 2">HX-2-15</strain>
    </source>
</reference>
<dbReference type="Proteomes" id="UP000306918">
    <property type="component" value="Unassembled WGS sequence"/>
</dbReference>
<evidence type="ECO:0000313" key="2">
    <source>
        <dbReference type="Proteomes" id="UP000306918"/>
    </source>
</evidence>
<accession>A0A4S8HSJ9</accession>
<dbReference type="AlphaFoldDB" id="A0A4S8HSJ9"/>